<feature type="transmembrane region" description="Helical" evidence="1">
    <location>
        <begin position="79"/>
        <end position="103"/>
    </location>
</feature>
<dbReference type="GO" id="GO:0008237">
    <property type="term" value="F:metallopeptidase activity"/>
    <property type="evidence" value="ECO:0007669"/>
    <property type="project" value="UniProtKB-KW"/>
</dbReference>
<dbReference type="RefSeq" id="WP_265128431.1">
    <property type="nucleotide sequence ID" value="NZ_JAPCHY010000011.1"/>
</dbReference>
<feature type="transmembrane region" description="Helical" evidence="1">
    <location>
        <begin position="39"/>
        <end position="58"/>
    </location>
</feature>
<name>A0ABT3JY73_9XANT</name>
<feature type="transmembrane region" description="Helical" evidence="1">
    <location>
        <begin position="228"/>
        <end position="248"/>
    </location>
</feature>
<evidence type="ECO:0000313" key="4">
    <source>
        <dbReference type="Proteomes" id="UP001209922"/>
    </source>
</evidence>
<keyword evidence="1" id="KW-0472">Membrane</keyword>
<keyword evidence="3" id="KW-0645">Protease</keyword>
<keyword evidence="3" id="KW-0378">Hydrolase</keyword>
<feature type="transmembrane region" description="Helical" evidence="1">
    <location>
        <begin position="150"/>
        <end position="170"/>
    </location>
</feature>
<accession>A0ABT3JY73</accession>
<keyword evidence="3" id="KW-0482">Metalloprotease</keyword>
<organism evidence="3 4">
    <name type="scientific">Xanthomonas chitinilytica</name>
    <dbReference type="NCBI Taxonomy" id="2989819"/>
    <lineage>
        <taxon>Bacteria</taxon>
        <taxon>Pseudomonadati</taxon>
        <taxon>Pseudomonadota</taxon>
        <taxon>Gammaproteobacteria</taxon>
        <taxon>Lysobacterales</taxon>
        <taxon>Lysobacteraceae</taxon>
        <taxon>Xanthomonas</taxon>
    </lineage>
</organism>
<evidence type="ECO:0000313" key="3">
    <source>
        <dbReference type="EMBL" id="MCW4473445.1"/>
    </source>
</evidence>
<proteinExistence type="predicted"/>
<keyword evidence="4" id="KW-1185">Reference proteome</keyword>
<feature type="transmembrane region" description="Helical" evidence="1">
    <location>
        <begin position="109"/>
        <end position="129"/>
    </location>
</feature>
<feature type="domain" description="CAAX prenyl protease 2/Lysostaphin resistance protein A-like" evidence="2">
    <location>
        <begin position="120"/>
        <end position="209"/>
    </location>
</feature>
<sequence>MPWSTLALRLALVAIAIIGIWRGTSMLSGSDAGYDPTTHLLRGAAISAMVLALVLLLLRLDRLRWRDIGLHAAAANARAFALGAGLWLLPALLGTAACIVFGWSSITLLSTPSALLAALPPLALGVFLVEAFPEELALRGYVQGLVARRAAQWIALLLQAALFVAFAWAVGALGSAQQWTFIPCLALILGYVRAMTGNVWAGIGVHTAWMTSAQLLHGHAAVDGMQTLQFVAFALLPSATLGVALGLLRPDFDWRRPAP</sequence>
<dbReference type="InterPro" id="IPR003675">
    <property type="entry name" value="Rce1/LyrA-like_dom"/>
</dbReference>
<comment type="caution">
    <text evidence="3">The sequence shown here is derived from an EMBL/GenBank/DDBJ whole genome shotgun (WGS) entry which is preliminary data.</text>
</comment>
<reference evidence="3 4" key="1">
    <citation type="submission" date="2022-10" db="EMBL/GenBank/DDBJ databases">
        <title>Xanthomonas sp. H13-6.</title>
        <authorList>
            <person name="Liu X."/>
            <person name="Deng Z."/>
            <person name="Jiang Y."/>
            <person name="Yu T."/>
            <person name="Ai J."/>
        </authorList>
    </citation>
    <scope>NUCLEOTIDE SEQUENCE [LARGE SCALE GENOMIC DNA]</scope>
    <source>
        <strain evidence="3 4">H13-6</strain>
    </source>
</reference>
<evidence type="ECO:0000256" key="1">
    <source>
        <dbReference type="SAM" id="Phobius"/>
    </source>
</evidence>
<gene>
    <name evidence="3" type="ORF">OK345_13140</name>
</gene>
<dbReference type="EMBL" id="JAPCHY010000011">
    <property type="protein sequence ID" value="MCW4473445.1"/>
    <property type="molecule type" value="Genomic_DNA"/>
</dbReference>
<protein>
    <submittedName>
        <fullName evidence="3">CPBP family intramembrane metalloprotease</fullName>
    </submittedName>
</protein>
<keyword evidence="1" id="KW-1133">Transmembrane helix</keyword>
<dbReference type="Proteomes" id="UP001209922">
    <property type="component" value="Unassembled WGS sequence"/>
</dbReference>
<keyword evidence="1" id="KW-0812">Transmembrane</keyword>
<dbReference type="Pfam" id="PF02517">
    <property type="entry name" value="Rce1-like"/>
    <property type="match status" value="1"/>
</dbReference>
<evidence type="ECO:0000259" key="2">
    <source>
        <dbReference type="Pfam" id="PF02517"/>
    </source>
</evidence>